<feature type="domain" description="Beta-lactamase-related" evidence="2">
    <location>
        <begin position="70"/>
        <end position="337"/>
    </location>
</feature>
<reference evidence="4" key="1">
    <citation type="submission" date="2016-10" db="EMBL/GenBank/DDBJ databases">
        <authorList>
            <person name="Varghese N."/>
            <person name="Submissions S."/>
        </authorList>
    </citation>
    <scope>NUCLEOTIDE SEQUENCE [LARGE SCALE GENOMIC DNA]</scope>
    <source>
        <strain evidence="4">DSM 15282</strain>
    </source>
</reference>
<dbReference type="PANTHER" id="PTHR43283">
    <property type="entry name" value="BETA-LACTAMASE-RELATED"/>
    <property type="match status" value="1"/>
</dbReference>
<dbReference type="PANTHER" id="PTHR43283:SF7">
    <property type="entry name" value="BETA-LACTAMASE-RELATED DOMAIN-CONTAINING PROTEIN"/>
    <property type="match status" value="1"/>
</dbReference>
<protein>
    <submittedName>
        <fullName evidence="3">CubicO group peptidase, beta-lactamase class C family</fullName>
    </submittedName>
</protein>
<dbReference type="AlphaFoldDB" id="A0A1I5IUZ2"/>
<feature type="signal peptide" evidence="1">
    <location>
        <begin position="1"/>
        <end position="26"/>
    </location>
</feature>
<dbReference type="InterPro" id="IPR001466">
    <property type="entry name" value="Beta-lactam-related"/>
</dbReference>
<evidence type="ECO:0000313" key="3">
    <source>
        <dbReference type="EMBL" id="SFO64395.1"/>
    </source>
</evidence>
<keyword evidence="1" id="KW-0732">Signal</keyword>
<evidence type="ECO:0000313" key="4">
    <source>
        <dbReference type="Proteomes" id="UP000199564"/>
    </source>
</evidence>
<dbReference type="SUPFAM" id="SSF56601">
    <property type="entry name" value="beta-lactamase/transpeptidase-like"/>
    <property type="match status" value="1"/>
</dbReference>
<dbReference type="Gene3D" id="3.40.710.10">
    <property type="entry name" value="DD-peptidase/beta-lactamase superfamily"/>
    <property type="match status" value="1"/>
</dbReference>
<name>A0A1I5IUZ2_9BACT</name>
<sequence length="363" mass="40946">MIKFKFFKALLLSGAFFQLVTGLVQAQSSSLYFPPINSEDWEKMSISEAGFDQEKMGEFLNWLSETDTRAFLILIDGKIVIEEYWGNKLTGLGQMDANSYWYWASAGKTLTATLIGIAEEQKLLKLKDRSQKYLGTGWTSLSQKQEKKIRLIHHLTMTTGLNDQVSNLDDTTPSSFQYLADPGKRWTYHNATYTVLDKVIEASTGMDMQEYFRANIGDKIGMKGFWQKTGQNNVFFSTPRSMGRFGLLLLANGSWDGNKLWEGQFFKDMIQPSQQLNPSYGYLTWLNGESSYLLPGSQTRLPGSLIKSAPEDMYQAMGKNGQFLMVVPSQNLVIVRVGGAPGNLPVPFLLARQIWDRLGPILK</sequence>
<dbReference type="InterPro" id="IPR012338">
    <property type="entry name" value="Beta-lactam/transpept-like"/>
</dbReference>
<evidence type="ECO:0000259" key="2">
    <source>
        <dbReference type="Pfam" id="PF00144"/>
    </source>
</evidence>
<dbReference type="InterPro" id="IPR050789">
    <property type="entry name" value="Diverse_Enzym_Activities"/>
</dbReference>
<proteinExistence type="predicted"/>
<feature type="chain" id="PRO_5011499230" evidence="1">
    <location>
        <begin position="27"/>
        <end position="363"/>
    </location>
</feature>
<dbReference type="STRING" id="226506.SAMN04488519_11055"/>
<gene>
    <name evidence="3" type="ORF">SAMN04488519_11055</name>
</gene>
<keyword evidence="4" id="KW-1185">Reference proteome</keyword>
<dbReference type="Pfam" id="PF00144">
    <property type="entry name" value="Beta-lactamase"/>
    <property type="match status" value="1"/>
</dbReference>
<organism evidence="3 4">
    <name type="scientific">Algoriphagus ornithinivorans</name>
    <dbReference type="NCBI Taxonomy" id="226506"/>
    <lineage>
        <taxon>Bacteria</taxon>
        <taxon>Pseudomonadati</taxon>
        <taxon>Bacteroidota</taxon>
        <taxon>Cytophagia</taxon>
        <taxon>Cytophagales</taxon>
        <taxon>Cyclobacteriaceae</taxon>
        <taxon>Algoriphagus</taxon>
    </lineage>
</organism>
<dbReference type="Proteomes" id="UP000199564">
    <property type="component" value="Unassembled WGS sequence"/>
</dbReference>
<accession>A0A1I5IUZ2</accession>
<dbReference type="RefSeq" id="WP_091655176.1">
    <property type="nucleotide sequence ID" value="NZ_FOVW01000010.1"/>
</dbReference>
<dbReference type="EMBL" id="FOVW01000010">
    <property type="protein sequence ID" value="SFO64395.1"/>
    <property type="molecule type" value="Genomic_DNA"/>
</dbReference>
<evidence type="ECO:0000256" key="1">
    <source>
        <dbReference type="SAM" id="SignalP"/>
    </source>
</evidence>